<sequence length="236" mass="24803">MSRPSLLAVSHGTSDPRGAAAIALLVERVAARLPDVRVCSAFVDVQQPDAETALAGLDGPVVVVPLLLSRGFHVGVDLGRLARPGVRVTDPLGPDPRLAAVLARRLAEAASDVPVVLGVAGSRDPRSLPDAERTASLLARRLRRPVTTAYLAARAPRVDDALRAHPGAVLATYLLAPGYFFDLARRLAEGHPVSAPLLDGAEPPTELVDIVVDRYRDAEARDLAPGLRESALVASV</sequence>
<keyword evidence="2" id="KW-0456">Lyase</keyword>
<dbReference type="EMBL" id="CP082781">
    <property type="protein sequence ID" value="UGS25877.1"/>
    <property type="molecule type" value="Genomic_DNA"/>
</dbReference>
<evidence type="ECO:0000256" key="2">
    <source>
        <dbReference type="ARBA" id="ARBA00023239"/>
    </source>
</evidence>
<evidence type="ECO:0000256" key="1">
    <source>
        <dbReference type="ARBA" id="ARBA00022723"/>
    </source>
</evidence>
<keyword evidence="1" id="KW-0479">Metal-binding</keyword>
<reference evidence="3 4" key="1">
    <citation type="submission" date="2023-01" db="EMBL/GenBank/DDBJ databases">
        <title>Characterization of estradiol degrading bacteria Microbacterium sp. MZT7 and reveal degrading genes through genome analysis.</title>
        <authorList>
            <person name="Hao P."/>
            <person name="Gao Y."/>
        </authorList>
    </citation>
    <scope>NUCLEOTIDE SEQUENCE [LARGE SCALE GENOMIC DNA]</scope>
    <source>
        <strain evidence="3 4">MZT7</strain>
    </source>
</reference>
<accession>A0ABY3RPG1</accession>
<protein>
    <submittedName>
        <fullName evidence="3">Cobalamin biosynthesis protein CbiX</fullName>
    </submittedName>
</protein>
<dbReference type="Pfam" id="PF01903">
    <property type="entry name" value="CbiX"/>
    <property type="match status" value="1"/>
</dbReference>
<evidence type="ECO:0000313" key="4">
    <source>
        <dbReference type="Proteomes" id="UP001199642"/>
    </source>
</evidence>
<dbReference type="Gene3D" id="3.40.50.1400">
    <property type="match status" value="2"/>
</dbReference>
<proteinExistence type="predicted"/>
<dbReference type="RefSeq" id="WP_231819639.1">
    <property type="nucleotide sequence ID" value="NZ_CP082781.1"/>
</dbReference>
<gene>
    <name evidence="3" type="ORF">K8F61_14650</name>
</gene>
<dbReference type="Proteomes" id="UP001199642">
    <property type="component" value="Chromosome"/>
</dbReference>
<keyword evidence="4" id="KW-1185">Reference proteome</keyword>
<name>A0ABY3RPG1_9MICO</name>
<evidence type="ECO:0000313" key="3">
    <source>
        <dbReference type="EMBL" id="UGS25877.1"/>
    </source>
</evidence>
<dbReference type="PANTHER" id="PTHR33542:SF5">
    <property type="entry name" value="FERROCHELATASE CHE1"/>
    <property type="match status" value="1"/>
</dbReference>
<dbReference type="PANTHER" id="PTHR33542">
    <property type="entry name" value="SIROHYDROCHLORIN FERROCHELATASE, CHLOROPLASTIC"/>
    <property type="match status" value="1"/>
</dbReference>
<organism evidence="3 4">
    <name type="scientific">Microbacterium resistens</name>
    <dbReference type="NCBI Taxonomy" id="156977"/>
    <lineage>
        <taxon>Bacteria</taxon>
        <taxon>Bacillati</taxon>
        <taxon>Actinomycetota</taxon>
        <taxon>Actinomycetes</taxon>
        <taxon>Micrococcales</taxon>
        <taxon>Microbacteriaceae</taxon>
        <taxon>Microbacterium</taxon>
    </lineage>
</organism>
<dbReference type="SUPFAM" id="SSF53800">
    <property type="entry name" value="Chelatase"/>
    <property type="match status" value="1"/>
</dbReference>
<dbReference type="CDD" id="cd03416">
    <property type="entry name" value="CbiX_SirB_N"/>
    <property type="match status" value="1"/>
</dbReference>
<dbReference type="InterPro" id="IPR050963">
    <property type="entry name" value="Sirohydro_Cobaltochel/CbiX"/>
</dbReference>
<dbReference type="InterPro" id="IPR002762">
    <property type="entry name" value="CbiX-like"/>
</dbReference>